<reference evidence="1 2" key="1">
    <citation type="journal article" date="2023" name="Sci. Data">
        <title>Genome assembly of the Korean intertidal mud-creeper Batillaria attramentaria.</title>
        <authorList>
            <person name="Patra A.K."/>
            <person name="Ho P.T."/>
            <person name="Jun S."/>
            <person name="Lee S.J."/>
            <person name="Kim Y."/>
            <person name="Won Y.J."/>
        </authorList>
    </citation>
    <scope>NUCLEOTIDE SEQUENCE [LARGE SCALE GENOMIC DNA]</scope>
    <source>
        <strain evidence="1">Wonlab-2016</strain>
    </source>
</reference>
<sequence>MEGVSFVLCIPLTICVKQDALDRHLFSLISLSSSSEWLDLSHVTSHRDHTQISNGRDSHMTNSHRMFQRASHHRKPGCKAGMNMNDAVQWNVVTVIYGS</sequence>
<proteinExistence type="predicted"/>
<dbReference type="AlphaFoldDB" id="A0ABD0LGB6"/>
<organism evidence="1 2">
    <name type="scientific">Batillaria attramentaria</name>
    <dbReference type="NCBI Taxonomy" id="370345"/>
    <lineage>
        <taxon>Eukaryota</taxon>
        <taxon>Metazoa</taxon>
        <taxon>Spiralia</taxon>
        <taxon>Lophotrochozoa</taxon>
        <taxon>Mollusca</taxon>
        <taxon>Gastropoda</taxon>
        <taxon>Caenogastropoda</taxon>
        <taxon>Sorbeoconcha</taxon>
        <taxon>Cerithioidea</taxon>
        <taxon>Batillariidae</taxon>
        <taxon>Batillaria</taxon>
    </lineage>
</organism>
<protein>
    <recommendedName>
        <fullName evidence="3">Secreted protein</fullName>
    </recommendedName>
</protein>
<dbReference type="Proteomes" id="UP001519460">
    <property type="component" value="Unassembled WGS sequence"/>
</dbReference>
<name>A0ABD0LGB6_9CAEN</name>
<gene>
    <name evidence="1" type="ORF">BaRGS_00010543</name>
</gene>
<evidence type="ECO:0000313" key="2">
    <source>
        <dbReference type="Proteomes" id="UP001519460"/>
    </source>
</evidence>
<keyword evidence="2" id="KW-1185">Reference proteome</keyword>
<evidence type="ECO:0000313" key="1">
    <source>
        <dbReference type="EMBL" id="KAK7498283.1"/>
    </source>
</evidence>
<accession>A0ABD0LGB6</accession>
<dbReference type="EMBL" id="JACVVK020000052">
    <property type="protein sequence ID" value="KAK7498283.1"/>
    <property type="molecule type" value="Genomic_DNA"/>
</dbReference>
<evidence type="ECO:0008006" key="3">
    <source>
        <dbReference type="Google" id="ProtNLM"/>
    </source>
</evidence>
<comment type="caution">
    <text evidence="1">The sequence shown here is derived from an EMBL/GenBank/DDBJ whole genome shotgun (WGS) entry which is preliminary data.</text>
</comment>